<evidence type="ECO:0000313" key="1">
    <source>
        <dbReference type="EMBL" id="GFR32115.1"/>
    </source>
</evidence>
<evidence type="ECO:0000313" key="2">
    <source>
        <dbReference type="Proteomes" id="UP000887116"/>
    </source>
</evidence>
<dbReference type="Proteomes" id="UP000887116">
    <property type="component" value="Unassembled WGS sequence"/>
</dbReference>
<protein>
    <submittedName>
        <fullName evidence="1">Uncharacterized protein</fullName>
    </submittedName>
</protein>
<comment type="caution">
    <text evidence="1">The sequence shown here is derived from an EMBL/GenBank/DDBJ whole genome shotgun (WGS) entry which is preliminary data.</text>
</comment>
<gene>
    <name evidence="1" type="ORF">TNCT_279451</name>
</gene>
<proteinExistence type="predicted"/>
<keyword evidence="2" id="KW-1185">Reference proteome</keyword>
<organism evidence="1 2">
    <name type="scientific">Trichonephila clavata</name>
    <name type="common">Joro spider</name>
    <name type="synonym">Nephila clavata</name>
    <dbReference type="NCBI Taxonomy" id="2740835"/>
    <lineage>
        <taxon>Eukaryota</taxon>
        <taxon>Metazoa</taxon>
        <taxon>Ecdysozoa</taxon>
        <taxon>Arthropoda</taxon>
        <taxon>Chelicerata</taxon>
        <taxon>Arachnida</taxon>
        <taxon>Araneae</taxon>
        <taxon>Araneomorphae</taxon>
        <taxon>Entelegynae</taxon>
        <taxon>Araneoidea</taxon>
        <taxon>Nephilidae</taxon>
        <taxon>Trichonephila</taxon>
    </lineage>
</organism>
<accession>A0A8X6JE93</accession>
<reference evidence="1" key="1">
    <citation type="submission" date="2020-07" db="EMBL/GenBank/DDBJ databases">
        <title>Multicomponent nature underlies the extraordinary mechanical properties of spider dragline silk.</title>
        <authorList>
            <person name="Kono N."/>
            <person name="Nakamura H."/>
            <person name="Mori M."/>
            <person name="Yoshida Y."/>
            <person name="Ohtoshi R."/>
            <person name="Malay A.D."/>
            <person name="Moran D.A.P."/>
            <person name="Tomita M."/>
            <person name="Numata K."/>
            <person name="Arakawa K."/>
        </authorList>
    </citation>
    <scope>NUCLEOTIDE SEQUENCE</scope>
</reference>
<name>A0A8X6JE93_TRICU</name>
<dbReference type="AlphaFoldDB" id="A0A8X6JE93"/>
<dbReference type="EMBL" id="BMAO01019679">
    <property type="protein sequence ID" value="GFR32115.1"/>
    <property type="molecule type" value="Genomic_DNA"/>
</dbReference>
<sequence length="78" mass="8378">MDPYSGLWNCAISTLIQRSSGDQLPGSDLYQELRLKAKSSFRSRDRLSKAIFHTASDNASQAAEIVSGVHGPNAVAAN</sequence>